<name>A0A8X6N5F6_NEPPI</name>
<reference evidence="1" key="1">
    <citation type="submission" date="2020-08" db="EMBL/GenBank/DDBJ databases">
        <title>Multicomponent nature underlies the extraordinary mechanical properties of spider dragline silk.</title>
        <authorList>
            <person name="Kono N."/>
            <person name="Nakamura H."/>
            <person name="Mori M."/>
            <person name="Yoshida Y."/>
            <person name="Ohtoshi R."/>
            <person name="Malay A.D."/>
            <person name="Moran D.A.P."/>
            <person name="Tomita M."/>
            <person name="Numata K."/>
            <person name="Arakawa K."/>
        </authorList>
    </citation>
    <scope>NUCLEOTIDE SEQUENCE</scope>
</reference>
<sequence>QEMASPPGYVTVEIIYREIKTMWTCQRAKFLVFVSNLFGIPFDEIVLYNYTGGTKTKKIKTCNIENTMTILVDRQVKRRKRSVL</sequence>
<dbReference type="AlphaFoldDB" id="A0A8X6N5F6"/>
<protein>
    <submittedName>
        <fullName evidence="1">Uncharacterized protein</fullName>
    </submittedName>
</protein>
<accession>A0A8X6N5F6</accession>
<comment type="caution">
    <text evidence="1">The sequence shown here is derived from an EMBL/GenBank/DDBJ whole genome shotgun (WGS) entry which is preliminary data.</text>
</comment>
<feature type="non-terminal residue" evidence="1">
    <location>
        <position position="1"/>
    </location>
</feature>
<gene>
    <name evidence="1" type="ORF">NPIL_532421</name>
</gene>
<organism evidence="1 2">
    <name type="scientific">Nephila pilipes</name>
    <name type="common">Giant wood spider</name>
    <name type="synonym">Nephila maculata</name>
    <dbReference type="NCBI Taxonomy" id="299642"/>
    <lineage>
        <taxon>Eukaryota</taxon>
        <taxon>Metazoa</taxon>
        <taxon>Ecdysozoa</taxon>
        <taxon>Arthropoda</taxon>
        <taxon>Chelicerata</taxon>
        <taxon>Arachnida</taxon>
        <taxon>Araneae</taxon>
        <taxon>Araneomorphae</taxon>
        <taxon>Entelegynae</taxon>
        <taxon>Araneoidea</taxon>
        <taxon>Nephilidae</taxon>
        <taxon>Nephila</taxon>
    </lineage>
</organism>
<dbReference type="Proteomes" id="UP000887013">
    <property type="component" value="Unassembled WGS sequence"/>
</dbReference>
<evidence type="ECO:0000313" key="2">
    <source>
        <dbReference type="Proteomes" id="UP000887013"/>
    </source>
</evidence>
<keyword evidence="2" id="KW-1185">Reference proteome</keyword>
<dbReference type="EMBL" id="BMAW01005495">
    <property type="protein sequence ID" value="GFS94462.1"/>
    <property type="molecule type" value="Genomic_DNA"/>
</dbReference>
<proteinExistence type="predicted"/>
<evidence type="ECO:0000313" key="1">
    <source>
        <dbReference type="EMBL" id="GFS94462.1"/>
    </source>
</evidence>